<dbReference type="EMBL" id="FNPF01000016">
    <property type="protein sequence ID" value="SDY72723.1"/>
    <property type="molecule type" value="Genomic_DNA"/>
</dbReference>
<proteinExistence type="predicted"/>
<dbReference type="AlphaFoldDB" id="A0A1H3M7Y5"/>
<evidence type="ECO:0000313" key="3">
    <source>
        <dbReference type="Proteomes" id="UP000199286"/>
    </source>
</evidence>
<organism evidence="2 3">
    <name type="scientific">Citreimonas salinaria</name>
    <dbReference type="NCBI Taxonomy" id="321339"/>
    <lineage>
        <taxon>Bacteria</taxon>
        <taxon>Pseudomonadati</taxon>
        <taxon>Pseudomonadota</taxon>
        <taxon>Alphaproteobacteria</taxon>
        <taxon>Rhodobacterales</taxon>
        <taxon>Roseobacteraceae</taxon>
        <taxon>Citreimonas</taxon>
    </lineage>
</organism>
<feature type="region of interest" description="Disordered" evidence="1">
    <location>
        <begin position="1"/>
        <end position="25"/>
    </location>
</feature>
<evidence type="ECO:0000256" key="1">
    <source>
        <dbReference type="SAM" id="MobiDB-lite"/>
    </source>
</evidence>
<evidence type="ECO:0000313" key="2">
    <source>
        <dbReference type="EMBL" id="SDY72723.1"/>
    </source>
</evidence>
<sequence length="35" mass="3797">MTERGPLGPRLAPVRGHNEKRPPMAGVLVFASRQA</sequence>
<dbReference type="Proteomes" id="UP000199286">
    <property type="component" value="Unassembled WGS sequence"/>
</dbReference>
<name>A0A1H3M7Y5_9RHOB</name>
<gene>
    <name evidence="2" type="ORF">SAMN05444340_11612</name>
</gene>
<keyword evidence="3" id="KW-1185">Reference proteome</keyword>
<reference evidence="2 3" key="1">
    <citation type="submission" date="2016-10" db="EMBL/GenBank/DDBJ databases">
        <authorList>
            <person name="de Groot N.N."/>
        </authorList>
    </citation>
    <scope>NUCLEOTIDE SEQUENCE [LARGE SCALE GENOMIC DNA]</scope>
    <source>
        <strain evidence="2 3">DSM 26880</strain>
    </source>
</reference>
<accession>A0A1H3M7Y5</accession>
<protein>
    <submittedName>
        <fullName evidence="2">Uncharacterized protein</fullName>
    </submittedName>
</protein>